<organism evidence="7 8">
    <name type="scientific">Rhipicephalus sanguineus</name>
    <name type="common">Brown dog tick</name>
    <name type="synonym">Ixodes sanguineus</name>
    <dbReference type="NCBI Taxonomy" id="34632"/>
    <lineage>
        <taxon>Eukaryota</taxon>
        <taxon>Metazoa</taxon>
        <taxon>Ecdysozoa</taxon>
        <taxon>Arthropoda</taxon>
        <taxon>Chelicerata</taxon>
        <taxon>Arachnida</taxon>
        <taxon>Acari</taxon>
        <taxon>Parasitiformes</taxon>
        <taxon>Ixodida</taxon>
        <taxon>Ixodoidea</taxon>
        <taxon>Ixodidae</taxon>
        <taxon>Rhipicephalinae</taxon>
        <taxon>Rhipicephalus</taxon>
        <taxon>Rhipicephalus</taxon>
    </lineage>
</organism>
<keyword evidence="5 6" id="KW-0472">Membrane</keyword>
<dbReference type="InterPro" id="IPR006904">
    <property type="entry name" value="DUF716"/>
</dbReference>
<reference evidence="7" key="2">
    <citation type="submission" date="2021-09" db="EMBL/GenBank/DDBJ databases">
        <authorList>
            <person name="Jia N."/>
            <person name="Wang J."/>
            <person name="Shi W."/>
            <person name="Du L."/>
            <person name="Sun Y."/>
            <person name="Zhan W."/>
            <person name="Jiang J."/>
            <person name="Wang Q."/>
            <person name="Zhang B."/>
            <person name="Ji P."/>
            <person name="Sakyi L.B."/>
            <person name="Cui X."/>
            <person name="Yuan T."/>
            <person name="Jiang B."/>
            <person name="Yang W."/>
            <person name="Lam T.T.-Y."/>
            <person name="Chang Q."/>
            <person name="Ding S."/>
            <person name="Wang X."/>
            <person name="Zhu J."/>
            <person name="Ruan X."/>
            <person name="Zhao L."/>
            <person name="Wei J."/>
            <person name="Que T."/>
            <person name="Du C."/>
            <person name="Cheng J."/>
            <person name="Dai P."/>
            <person name="Han X."/>
            <person name="Huang E."/>
            <person name="Gao Y."/>
            <person name="Liu J."/>
            <person name="Shao H."/>
            <person name="Ye R."/>
            <person name="Li L."/>
            <person name="Wei W."/>
            <person name="Wang X."/>
            <person name="Wang C."/>
            <person name="Huo Q."/>
            <person name="Li W."/>
            <person name="Guo W."/>
            <person name="Chen H."/>
            <person name="Chen S."/>
            <person name="Zhou L."/>
            <person name="Zhou L."/>
            <person name="Ni X."/>
            <person name="Tian J."/>
            <person name="Zhou Y."/>
            <person name="Sheng Y."/>
            <person name="Liu T."/>
            <person name="Pan Y."/>
            <person name="Xia L."/>
            <person name="Li J."/>
            <person name="Zhao F."/>
            <person name="Cao W."/>
        </authorList>
    </citation>
    <scope>NUCLEOTIDE SEQUENCE</scope>
    <source>
        <strain evidence="7">Rsan-2018</strain>
        <tissue evidence="7">Larvae</tissue>
    </source>
</reference>
<keyword evidence="4 6" id="KW-1133">Transmembrane helix</keyword>
<evidence type="ECO:0000256" key="3">
    <source>
        <dbReference type="ARBA" id="ARBA00022692"/>
    </source>
</evidence>
<dbReference type="PANTHER" id="PTHR16007:SF15">
    <property type="entry name" value="TRANSMEMBRANE PROTEIN 45B"/>
    <property type="match status" value="1"/>
</dbReference>
<feature type="transmembrane region" description="Helical" evidence="6">
    <location>
        <begin position="219"/>
        <end position="241"/>
    </location>
</feature>
<dbReference type="AlphaFoldDB" id="A0A9D4PDS8"/>
<feature type="transmembrane region" description="Helical" evidence="6">
    <location>
        <begin position="178"/>
        <end position="199"/>
    </location>
</feature>
<dbReference type="EMBL" id="JABSTV010001254">
    <property type="protein sequence ID" value="KAH7939210.1"/>
    <property type="molecule type" value="Genomic_DNA"/>
</dbReference>
<feature type="transmembrane region" description="Helical" evidence="6">
    <location>
        <begin position="144"/>
        <end position="166"/>
    </location>
</feature>
<dbReference type="PANTHER" id="PTHR16007">
    <property type="entry name" value="EPIDIDYMAL MEMBRANE PROTEIN E9-RELATED"/>
    <property type="match status" value="1"/>
</dbReference>
<comment type="caution">
    <text evidence="7">The sequence shown here is derived from an EMBL/GenBank/DDBJ whole genome shotgun (WGS) entry which is preliminary data.</text>
</comment>
<accession>A0A9D4PDS8</accession>
<gene>
    <name evidence="7" type="ORF">HPB52_008504</name>
</gene>
<evidence type="ECO:0000313" key="7">
    <source>
        <dbReference type="EMBL" id="KAH7939210.1"/>
    </source>
</evidence>
<proteinExistence type="inferred from homology"/>
<evidence type="ECO:0000256" key="1">
    <source>
        <dbReference type="ARBA" id="ARBA00004141"/>
    </source>
</evidence>
<comment type="similarity">
    <text evidence="2">Belongs to the TMEM45 family.</text>
</comment>
<reference evidence="7" key="1">
    <citation type="journal article" date="2020" name="Cell">
        <title>Large-Scale Comparative Analyses of Tick Genomes Elucidate Their Genetic Diversity and Vector Capacities.</title>
        <authorList>
            <consortium name="Tick Genome and Microbiome Consortium (TIGMIC)"/>
            <person name="Jia N."/>
            <person name="Wang J."/>
            <person name="Shi W."/>
            <person name="Du L."/>
            <person name="Sun Y."/>
            <person name="Zhan W."/>
            <person name="Jiang J.F."/>
            <person name="Wang Q."/>
            <person name="Zhang B."/>
            <person name="Ji P."/>
            <person name="Bell-Sakyi L."/>
            <person name="Cui X.M."/>
            <person name="Yuan T.T."/>
            <person name="Jiang B.G."/>
            <person name="Yang W.F."/>
            <person name="Lam T.T."/>
            <person name="Chang Q.C."/>
            <person name="Ding S.J."/>
            <person name="Wang X.J."/>
            <person name="Zhu J.G."/>
            <person name="Ruan X.D."/>
            <person name="Zhao L."/>
            <person name="Wei J.T."/>
            <person name="Ye R.Z."/>
            <person name="Que T.C."/>
            <person name="Du C.H."/>
            <person name="Zhou Y.H."/>
            <person name="Cheng J.X."/>
            <person name="Dai P.F."/>
            <person name="Guo W.B."/>
            <person name="Han X.H."/>
            <person name="Huang E.J."/>
            <person name="Li L.F."/>
            <person name="Wei W."/>
            <person name="Gao Y.C."/>
            <person name="Liu J.Z."/>
            <person name="Shao H.Z."/>
            <person name="Wang X."/>
            <person name="Wang C.C."/>
            <person name="Yang T.C."/>
            <person name="Huo Q.B."/>
            <person name="Li W."/>
            <person name="Chen H.Y."/>
            <person name="Chen S.E."/>
            <person name="Zhou L.G."/>
            <person name="Ni X.B."/>
            <person name="Tian J.H."/>
            <person name="Sheng Y."/>
            <person name="Liu T."/>
            <person name="Pan Y.S."/>
            <person name="Xia L.Y."/>
            <person name="Li J."/>
            <person name="Zhao F."/>
            <person name="Cao W.C."/>
        </authorList>
    </citation>
    <scope>NUCLEOTIDE SEQUENCE</scope>
    <source>
        <strain evidence="7">Rsan-2018</strain>
    </source>
</reference>
<dbReference type="Proteomes" id="UP000821837">
    <property type="component" value="Chromosome 8"/>
</dbReference>
<evidence type="ECO:0000256" key="5">
    <source>
        <dbReference type="ARBA" id="ARBA00023136"/>
    </source>
</evidence>
<evidence type="ECO:0000256" key="6">
    <source>
        <dbReference type="SAM" id="Phobius"/>
    </source>
</evidence>
<sequence length="272" mass="30759">MGTFVGHILPGSFTFLFGTWWTFAVWRNYVRSRKKKQRYVCRCSYAVPCLPRKWSVEGIVKIIGSCACILMECPAPFRRQYLADESIQHLSIFVLFLLNGVVDVMYNAGFPLPPHTDYATLLLTVASEGLLLHFHLHGRPHLDVLIHTLLVYTVVALVACLLAEMYRPRSVLASLGRAYFALLHGTWLCQIGFILYSPLPGNKPWDVNSHRDLMLAASVYAWHIMAVLVYVGALGAVAWLVNRMCGRFCHDVVSGVMEEADDLREAFIKRNV</sequence>
<dbReference type="OrthoDB" id="6504688at2759"/>
<dbReference type="VEuPathDB" id="VectorBase:RSAN_038485"/>
<feature type="transmembrane region" description="Helical" evidence="6">
    <location>
        <begin position="6"/>
        <end position="26"/>
    </location>
</feature>
<evidence type="ECO:0000256" key="2">
    <source>
        <dbReference type="ARBA" id="ARBA00006948"/>
    </source>
</evidence>
<name>A0A9D4PDS8_RHISA</name>
<feature type="transmembrane region" description="Helical" evidence="6">
    <location>
        <begin position="89"/>
        <end position="106"/>
    </location>
</feature>
<keyword evidence="8" id="KW-1185">Reference proteome</keyword>
<keyword evidence="3 6" id="KW-0812">Transmembrane</keyword>
<comment type="subcellular location">
    <subcellularLocation>
        <location evidence="1">Membrane</location>
        <topology evidence="1">Multi-pass membrane protein</topology>
    </subcellularLocation>
</comment>
<protein>
    <recommendedName>
        <fullName evidence="9">Dermal papilla derived protein</fullName>
    </recommendedName>
</protein>
<evidence type="ECO:0000256" key="4">
    <source>
        <dbReference type="ARBA" id="ARBA00022989"/>
    </source>
</evidence>
<evidence type="ECO:0000313" key="8">
    <source>
        <dbReference type="Proteomes" id="UP000821837"/>
    </source>
</evidence>
<dbReference type="InterPro" id="IPR042127">
    <property type="entry name" value="TMEM45"/>
</dbReference>
<evidence type="ECO:0008006" key="9">
    <source>
        <dbReference type="Google" id="ProtNLM"/>
    </source>
</evidence>
<dbReference type="Pfam" id="PF04819">
    <property type="entry name" value="DUF716"/>
    <property type="match status" value="1"/>
</dbReference>
<dbReference type="GO" id="GO:0016020">
    <property type="term" value="C:membrane"/>
    <property type="evidence" value="ECO:0007669"/>
    <property type="project" value="UniProtKB-SubCell"/>
</dbReference>
<dbReference type="OMA" id="NHTHGRD"/>